<evidence type="ECO:0000313" key="2">
    <source>
        <dbReference type="Proteomes" id="UP000814128"/>
    </source>
</evidence>
<proteinExistence type="predicted"/>
<reference evidence="1" key="2">
    <citation type="journal article" date="2022" name="New Phytol.">
        <title>Evolutionary transition to the ectomycorrhizal habit in the genomes of a hyperdiverse lineage of mushroom-forming fungi.</title>
        <authorList>
            <person name="Looney B."/>
            <person name="Miyauchi S."/>
            <person name="Morin E."/>
            <person name="Drula E."/>
            <person name="Courty P.E."/>
            <person name="Kohler A."/>
            <person name="Kuo A."/>
            <person name="LaButti K."/>
            <person name="Pangilinan J."/>
            <person name="Lipzen A."/>
            <person name="Riley R."/>
            <person name="Andreopoulos W."/>
            <person name="He G."/>
            <person name="Johnson J."/>
            <person name="Nolan M."/>
            <person name="Tritt A."/>
            <person name="Barry K.W."/>
            <person name="Grigoriev I.V."/>
            <person name="Nagy L.G."/>
            <person name="Hibbett D."/>
            <person name="Henrissat B."/>
            <person name="Matheny P.B."/>
            <person name="Labbe J."/>
            <person name="Martin F.M."/>
        </authorList>
    </citation>
    <scope>NUCLEOTIDE SEQUENCE</scope>
    <source>
        <strain evidence="1">EC-137</strain>
    </source>
</reference>
<organism evidence="1 2">
    <name type="scientific">Vararia minispora EC-137</name>
    <dbReference type="NCBI Taxonomy" id="1314806"/>
    <lineage>
        <taxon>Eukaryota</taxon>
        <taxon>Fungi</taxon>
        <taxon>Dikarya</taxon>
        <taxon>Basidiomycota</taxon>
        <taxon>Agaricomycotina</taxon>
        <taxon>Agaricomycetes</taxon>
        <taxon>Russulales</taxon>
        <taxon>Lachnocladiaceae</taxon>
        <taxon>Vararia</taxon>
    </lineage>
</organism>
<accession>A0ACB8QVT2</accession>
<gene>
    <name evidence="1" type="ORF">K488DRAFT_82448</name>
</gene>
<dbReference type="EMBL" id="MU273476">
    <property type="protein sequence ID" value="KAI0036009.1"/>
    <property type="molecule type" value="Genomic_DNA"/>
</dbReference>
<name>A0ACB8QVT2_9AGAM</name>
<sequence length="292" mass="32328">MGKGGLKPPKLKVKAYEPPDEPYVVVVRPPGKIGQVQAWLSAIFGKKEGVIEAWYHISWGSHLILRLISGLKISDIIGAHYWREWLPKVNVGDLERMSIVYEYNYRVMGDPVKQRQYLEDVVGPPDSKLSSAVKIDPYPKPYWADMPSEGRVRELVLPLPPSLRKPGVKAEQDPSIVDQARIHLSSIQQAADAKPELETKPALDVKLSVKTPVLDIKPGVDTKPNVDMNPGLAVKQELDAKPGLGIKTELDMTVEYGLGPRPDVKLELDVKPKTENDSSVLGVSPFLHSDSL</sequence>
<protein>
    <submittedName>
        <fullName evidence="1">Uncharacterized protein</fullName>
    </submittedName>
</protein>
<comment type="caution">
    <text evidence="1">The sequence shown here is derived from an EMBL/GenBank/DDBJ whole genome shotgun (WGS) entry which is preliminary data.</text>
</comment>
<keyword evidence="2" id="KW-1185">Reference proteome</keyword>
<reference evidence="1" key="1">
    <citation type="submission" date="2021-02" db="EMBL/GenBank/DDBJ databases">
        <authorList>
            <consortium name="DOE Joint Genome Institute"/>
            <person name="Ahrendt S."/>
            <person name="Looney B.P."/>
            <person name="Miyauchi S."/>
            <person name="Morin E."/>
            <person name="Drula E."/>
            <person name="Courty P.E."/>
            <person name="Chicoki N."/>
            <person name="Fauchery L."/>
            <person name="Kohler A."/>
            <person name="Kuo A."/>
            <person name="Labutti K."/>
            <person name="Pangilinan J."/>
            <person name="Lipzen A."/>
            <person name="Riley R."/>
            <person name="Andreopoulos W."/>
            <person name="He G."/>
            <person name="Johnson J."/>
            <person name="Barry K.W."/>
            <person name="Grigoriev I.V."/>
            <person name="Nagy L."/>
            <person name="Hibbett D."/>
            <person name="Henrissat B."/>
            <person name="Matheny P.B."/>
            <person name="Labbe J."/>
            <person name="Martin F."/>
        </authorList>
    </citation>
    <scope>NUCLEOTIDE SEQUENCE</scope>
    <source>
        <strain evidence="1">EC-137</strain>
    </source>
</reference>
<dbReference type="Proteomes" id="UP000814128">
    <property type="component" value="Unassembled WGS sequence"/>
</dbReference>
<evidence type="ECO:0000313" key="1">
    <source>
        <dbReference type="EMBL" id="KAI0036009.1"/>
    </source>
</evidence>